<dbReference type="InterPro" id="IPR008092">
    <property type="entry name" value="Ribosomal_mS29_met"/>
</dbReference>
<keyword evidence="7 10" id="KW-0503">Monooxygenase</keyword>
<evidence type="ECO:0000313" key="14">
    <source>
        <dbReference type="Proteomes" id="UP000268014"/>
    </source>
</evidence>
<evidence type="ECO:0000256" key="1">
    <source>
        <dbReference type="ARBA" id="ARBA00000068"/>
    </source>
</evidence>
<comment type="cofactor">
    <cofactor evidence="10">
        <name>Fe(2+)</name>
        <dbReference type="ChEBI" id="CHEBI:29033"/>
    </cofactor>
    <text evidence="10">Binds 2 Fe(2+) ions per subunit.</text>
</comment>
<feature type="binding site" evidence="10">
    <location>
        <position position="60"/>
    </location>
    <ligand>
        <name>Fe cation</name>
        <dbReference type="ChEBI" id="CHEBI:24875"/>
        <label>1</label>
    </ligand>
</feature>
<proteinExistence type="inferred from homology"/>
<reference evidence="15" key="1">
    <citation type="submission" date="2017-02" db="UniProtKB">
        <authorList>
            <consortium name="WormBaseParasite"/>
        </authorList>
    </citation>
    <scope>IDENTIFICATION</scope>
</reference>
<dbReference type="Pfam" id="PF10236">
    <property type="entry name" value="DAP3"/>
    <property type="match status" value="1"/>
</dbReference>
<dbReference type="AlphaFoldDB" id="A0A0N4WP24"/>
<keyword evidence="3 10" id="KW-0479">Metal-binding</keyword>
<comment type="similarity">
    <text evidence="10">Belongs to the deoxyhypusine hydroxylase family.</text>
</comment>
<keyword evidence="6 10" id="KW-0408">Iron</keyword>
<evidence type="ECO:0000256" key="6">
    <source>
        <dbReference type="ARBA" id="ARBA00023004"/>
    </source>
</evidence>
<dbReference type="PROSITE" id="PS50077">
    <property type="entry name" value="HEAT_REPEAT"/>
    <property type="match status" value="1"/>
</dbReference>
<dbReference type="SMART" id="SM00567">
    <property type="entry name" value="EZ_HEAT"/>
    <property type="match status" value="6"/>
</dbReference>
<dbReference type="OMA" id="IATKECE"/>
<dbReference type="FunFam" id="1.25.10.10:FF:000099">
    <property type="entry name" value="Deoxyhypusine hydroxylase"/>
    <property type="match status" value="1"/>
</dbReference>
<feature type="compositionally biased region" description="Polar residues" evidence="12">
    <location>
        <begin position="139"/>
        <end position="158"/>
    </location>
</feature>
<dbReference type="InterPro" id="IPR019368">
    <property type="entry name" value="Ribosomal_mS29"/>
</dbReference>
<feature type="region of interest" description="Disordered" evidence="12">
    <location>
        <begin position="139"/>
        <end position="161"/>
    </location>
</feature>
<organism evidence="15">
    <name type="scientific">Haemonchus placei</name>
    <name type="common">Barber's pole worm</name>
    <dbReference type="NCBI Taxonomy" id="6290"/>
    <lineage>
        <taxon>Eukaryota</taxon>
        <taxon>Metazoa</taxon>
        <taxon>Ecdysozoa</taxon>
        <taxon>Nematoda</taxon>
        <taxon>Chromadorea</taxon>
        <taxon>Rhabditida</taxon>
        <taxon>Rhabditina</taxon>
        <taxon>Rhabditomorpha</taxon>
        <taxon>Strongyloidea</taxon>
        <taxon>Trichostrongylidae</taxon>
        <taxon>Haemonchus</taxon>
    </lineage>
</organism>
<dbReference type="STRING" id="6290.A0A0N4WP24"/>
<feature type="binding site" evidence="10">
    <location>
        <position position="211"/>
    </location>
    <ligand>
        <name>Fe cation</name>
        <dbReference type="ChEBI" id="CHEBI:24875"/>
        <label>2</label>
    </ligand>
</feature>
<dbReference type="Pfam" id="PF03130">
    <property type="entry name" value="HEAT_PBS"/>
    <property type="match status" value="1"/>
</dbReference>
<dbReference type="PANTHER" id="PTHR12697">
    <property type="entry name" value="PBS LYASE HEAT-LIKE PROTEIN"/>
    <property type="match status" value="1"/>
</dbReference>
<comment type="pathway">
    <text evidence="2 10">Protein modification; eIF5A hypusination.</text>
</comment>
<dbReference type="Proteomes" id="UP000268014">
    <property type="component" value="Unassembled WGS sequence"/>
</dbReference>
<name>A0A0N4WP24_HAEPC</name>
<accession>A0A0N4WP24</accession>
<dbReference type="HAMAP" id="MF_03101">
    <property type="entry name" value="Deoxyhypusine_hydroxylase"/>
    <property type="match status" value="1"/>
</dbReference>
<evidence type="ECO:0000256" key="7">
    <source>
        <dbReference type="ARBA" id="ARBA00023033"/>
    </source>
</evidence>
<keyword evidence="4" id="KW-0677">Repeat</keyword>
<evidence type="ECO:0000256" key="4">
    <source>
        <dbReference type="ARBA" id="ARBA00022737"/>
    </source>
</evidence>
<evidence type="ECO:0000256" key="3">
    <source>
        <dbReference type="ARBA" id="ARBA00022723"/>
    </source>
</evidence>
<evidence type="ECO:0000256" key="8">
    <source>
        <dbReference type="ARBA" id="ARBA00023256"/>
    </source>
</evidence>
<evidence type="ECO:0000256" key="11">
    <source>
        <dbReference type="PROSITE-ProRule" id="PRU00103"/>
    </source>
</evidence>
<keyword evidence="14" id="KW-1185">Reference proteome</keyword>
<sequence>MVMTFTQEQIDRFGTVLNDTSKPLKARFRALFILRNIGCDLSVKWIAKCFHDESALLKHELAYCLGQTQNKTAIPILTEVLRDPKQEPIVRHEAGEALGAIGDLSARNVLEEYAKDPCKEIAQTCELALRRIELVNSSGDKTESPYQSIDPTSTASSDDVNELGGTLVDNSKPLWDRYCAMFKLRNINTDESIKALAKGLYCEDSALFRHEVAYVLGQAQSPVAIQELEDRLTLLSENCMVRHECAEALGAIATEHCTSLLRKYVDDKERVVRESCEVALDMAEYENSEELNYATEKFSVSDIGRLYKIPKEEVEALSCVKLLPKYLIKQNDTLGELVTVIREPLIEVSVCMNAIRQSFPALRLVLWGPFGTGKSVTLNQAVHLAYKKNMVIVQLLSALALTRGVKEVEMSTFKHGRINDPVNANQHVWKTLSGLRTERDYEWTKIERTAIDRPITDIVEIGLSAPFLATDCVGALFRELRRHSSAGKITMFVAIDDANSLWGKTTVKKADRSYASPSELSLVNHYRNLISPKWQNGCILLVADKKELSDPRDSVTVPRHTPLELFGEEGFQFIEPFLPIETKPYTKEEVGNMYQYYYDKRWLTTEKARTEDGKQQLMYLSAFNPYYFERLCAFN</sequence>
<dbReference type="GO" id="GO:0019135">
    <property type="term" value="F:deoxyhypusine monooxygenase activity"/>
    <property type="evidence" value="ECO:0007669"/>
    <property type="project" value="UniProtKB-UniRule"/>
</dbReference>
<reference evidence="13 14" key="2">
    <citation type="submission" date="2018-11" db="EMBL/GenBank/DDBJ databases">
        <authorList>
            <consortium name="Pathogen Informatics"/>
        </authorList>
    </citation>
    <scope>NUCLEOTIDE SEQUENCE [LARGE SCALE GENOMIC DNA]</scope>
    <source>
        <strain evidence="13 14">MHpl1</strain>
    </source>
</reference>
<dbReference type="PRINTS" id="PR01716">
    <property type="entry name" value="DEATHASSOCP3"/>
</dbReference>
<evidence type="ECO:0000256" key="5">
    <source>
        <dbReference type="ARBA" id="ARBA00023002"/>
    </source>
</evidence>
<dbReference type="InterPro" id="IPR016024">
    <property type="entry name" value="ARM-type_fold"/>
</dbReference>
<dbReference type="EC" id="1.14.99.29" evidence="10"/>
<gene>
    <name evidence="13" type="ORF">HPLM_LOCUS13080</name>
</gene>
<dbReference type="UniPathway" id="UPA00354"/>
<dbReference type="InterPro" id="IPR011989">
    <property type="entry name" value="ARM-like"/>
</dbReference>
<feature type="binding site" evidence="10">
    <location>
        <position position="244"/>
    </location>
    <ligand>
        <name>Fe cation</name>
        <dbReference type="ChEBI" id="CHEBI:24875"/>
        <label>2</label>
    </ligand>
</feature>
<feature type="repeat" description="HEAT" evidence="11">
    <location>
        <begin position="73"/>
        <end position="113"/>
    </location>
</feature>
<feature type="binding site" evidence="10">
    <location>
        <position position="93"/>
    </location>
    <ligand>
        <name>Fe cation</name>
        <dbReference type="ChEBI" id="CHEBI:24875"/>
        <label>1</label>
    </ligand>
</feature>
<evidence type="ECO:0000256" key="2">
    <source>
        <dbReference type="ARBA" id="ARBA00005041"/>
    </source>
</evidence>
<dbReference type="OrthoDB" id="274828at2759"/>
<dbReference type="GO" id="GO:0005761">
    <property type="term" value="C:mitochondrial ribosome"/>
    <property type="evidence" value="ECO:0007669"/>
    <property type="project" value="InterPro"/>
</dbReference>
<dbReference type="GO" id="GO:0046872">
    <property type="term" value="F:metal ion binding"/>
    <property type="evidence" value="ECO:0007669"/>
    <property type="project" value="UniProtKB-KW"/>
</dbReference>
<dbReference type="SUPFAM" id="SSF48371">
    <property type="entry name" value="ARM repeat"/>
    <property type="match status" value="1"/>
</dbReference>
<dbReference type="InterPro" id="IPR027517">
    <property type="entry name" value="Deoxyhypusine_hydroxylase"/>
</dbReference>
<evidence type="ECO:0000256" key="9">
    <source>
        <dbReference type="ARBA" id="ARBA00045876"/>
    </source>
</evidence>
<comment type="function">
    <text evidence="9">Catalyzes the hydroxylation of the N(6)-(4-aminobutyl)-L-lysine intermediate produced by deoxyhypusine synthase/DHPS on a critical lysine of the eukaryotic translation initiation factor 5A/eIF-5A. This is the second step of the post-translational modification of that lysine into an unusual amino acid residue named hypusine. Hypusination is unique to mature eIF-5A factor and is essential for its function.</text>
</comment>
<evidence type="ECO:0000313" key="15">
    <source>
        <dbReference type="WBParaSite" id="HPLM_0001308801-mRNA-1"/>
    </source>
</evidence>
<keyword evidence="5 10" id="KW-0560">Oxidoreductase</keyword>
<evidence type="ECO:0000256" key="12">
    <source>
        <dbReference type="SAM" id="MobiDB-lite"/>
    </source>
</evidence>
<dbReference type="WBParaSite" id="HPLM_0001308801-mRNA-1">
    <property type="protein sequence ID" value="HPLM_0001308801-mRNA-1"/>
    <property type="gene ID" value="HPLM_0001308801"/>
</dbReference>
<dbReference type="Gene3D" id="1.25.10.10">
    <property type="entry name" value="Leucine-rich Repeat Variant"/>
    <property type="match status" value="2"/>
</dbReference>
<dbReference type="PANTHER" id="PTHR12697:SF5">
    <property type="entry name" value="DEOXYHYPUSINE HYDROXYLASE"/>
    <property type="match status" value="1"/>
</dbReference>
<feature type="binding site" evidence="10">
    <location>
        <position position="59"/>
    </location>
    <ligand>
        <name>Fe cation</name>
        <dbReference type="ChEBI" id="CHEBI:24875"/>
        <label>1</label>
    </ligand>
</feature>
<feature type="binding site" evidence="10">
    <location>
        <position position="92"/>
    </location>
    <ligand>
        <name>Fe cation</name>
        <dbReference type="ChEBI" id="CHEBI:24875"/>
        <label>1</label>
    </ligand>
</feature>
<dbReference type="InterPro" id="IPR004155">
    <property type="entry name" value="PBS_lyase_HEAT"/>
</dbReference>
<feature type="binding site" evidence="10">
    <location>
        <position position="210"/>
    </location>
    <ligand>
        <name>Fe cation</name>
        <dbReference type="ChEBI" id="CHEBI:24875"/>
        <label>2</label>
    </ligand>
</feature>
<keyword evidence="8 10" id="KW-0386">Hypusine biosynthesis</keyword>
<dbReference type="GO" id="GO:0015935">
    <property type="term" value="C:small ribosomal subunit"/>
    <property type="evidence" value="ECO:0007669"/>
    <property type="project" value="InterPro"/>
</dbReference>
<dbReference type="InterPro" id="IPR021133">
    <property type="entry name" value="HEAT_type_2"/>
</dbReference>
<dbReference type="Pfam" id="PF13646">
    <property type="entry name" value="HEAT_2"/>
    <property type="match status" value="1"/>
</dbReference>
<feature type="binding site" evidence="10">
    <location>
        <position position="243"/>
    </location>
    <ligand>
        <name>Fe cation</name>
        <dbReference type="ChEBI" id="CHEBI:24875"/>
        <label>2</label>
    </ligand>
</feature>
<evidence type="ECO:0000256" key="10">
    <source>
        <dbReference type="HAMAP-Rule" id="MF_03101"/>
    </source>
</evidence>
<dbReference type="GO" id="GO:0006915">
    <property type="term" value="P:apoptotic process"/>
    <property type="evidence" value="ECO:0007669"/>
    <property type="project" value="InterPro"/>
</dbReference>
<dbReference type="EMBL" id="UZAF01018075">
    <property type="protein sequence ID" value="VDO47779.1"/>
    <property type="molecule type" value="Genomic_DNA"/>
</dbReference>
<protein>
    <recommendedName>
        <fullName evidence="10">Deoxyhypusine hydroxylase</fullName>
        <shortName evidence="10">DOHH</shortName>
        <ecNumber evidence="10">1.14.99.29</ecNumber>
    </recommendedName>
    <alternativeName>
        <fullName evidence="10">Deoxyhypusine dioxygenase</fullName>
    </alternativeName>
    <alternativeName>
        <fullName evidence="10">Deoxyhypusine monooxygenase</fullName>
    </alternativeName>
</protein>
<evidence type="ECO:0000313" key="13">
    <source>
        <dbReference type="EMBL" id="VDO47779.1"/>
    </source>
</evidence>
<comment type="catalytic activity">
    <reaction evidence="1 10">
        <text>[eIF5A protein]-deoxyhypusine + AH2 + O2 = [eIF5A protein]-hypusine + A + H2O</text>
        <dbReference type="Rhea" id="RHEA:14101"/>
        <dbReference type="Rhea" id="RHEA-COMP:10144"/>
        <dbReference type="Rhea" id="RHEA-COMP:12592"/>
        <dbReference type="ChEBI" id="CHEBI:13193"/>
        <dbReference type="ChEBI" id="CHEBI:15377"/>
        <dbReference type="ChEBI" id="CHEBI:15379"/>
        <dbReference type="ChEBI" id="CHEBI:17499"/>
        <dbReference type="ChEBI" id="CHEBI:82657"/>
        <dbReference type="ChEBI" id="CHEBI:91175"/>
        <dbReference type="EC" id="1.14.99.29"/>
    </reaction>
</comment>
<comment type="function">
    <text evidence="10">Catalyzes the hydroxylation of the N(6)-(4-aminobutyl)-L-lysine intermediate to form hypusine, an essential post-translational modification only found in mature eIF-5A factor.</text>
</comment>